<dbReference type="EMBL" id="JAHDYR010000015">
    <property type="protein sequence ID" value="KAG9394450.1"/>
    <property type="molecule type" value="Genomic_DNA"/>
</dbReference>
<gene>
    <name evidence="2" type="ORF">J8273_4115</name>
</gene>
<evidence type="ECO:0000256" key="1">
    <source>
        <dbReference type="SAM" id="MobiDB-lite"/>
    </source>
</evidence>
<sequence>MHVRQHASSESMLPLTCHTNRLSHTAAIREDSALPAGITVQQIQAAQMVYVKSSSGAMVPVNVQTFLHYRSQPTTPVAEARRSTPSTPPRLALSTPVSPLDKFRRHIDGLKHDDPIMFATLLGDAEAFNDTARACIDQPDQPIPQTLARSLSSSPASFSADRTSPLHMAQVRGHRHRESGPVLFSDLSPATVTARAHVIRNLDALGVSN</sequence>
<dbReference type="Proteomes" id="UP000717585">
    <property type="component" value="Unassembled WGS sequence"/>
</dbReference>
<evidence type="ECO:0000313" key="2">
    <source>
        <dbReference type="EMBL" id="KAG9394450.1"/>
    </source>
</evidence>
<name>A0A8J6EAB1_9EUKA</name>
<dbReference type="AlphaFoldDB" id="A0A8J6EAB1"/>
<protein>
    <submittedName>
        <fullName evidence="2">Uncharacterized protein</fullName>
    </submittedName>
</protein>
<keyword evidence="3" id="KW-1185">Reference proteome</keyword>
<proteinExistence type="predicted"/>
<feature type="region of interest" description="Disordered" evidence="1">
    <location>
        <begin position="74"/>
        <end position="96"/>
    </location>
</feature>
<evidence type="ECO:0000313" key="3">
    <source>
        <dbReference type="Proteomes" id="UP000717585"/>
    </source>
</evidence>
<accession>A0A8J6EAB1</accession>
<comment type="caution">
    <text evidence="2">The sequence shown here is derived from an EMBL/GenBank/DDBJ whole genome shotgun (WGS) entry which is preliminary data.</text>
</comment>
<organism evidence="2 3">
    <name type="scientific">Carpediemonas membranifera</name>
    <dbReference type="NCBI Taxonomy" id="201153"/>
    <lineage>
        <taxon>Eukaryota</taxon>
        <taxon>Metamonada</taxon>
        <taxon>Carpediemonas-like organisms</taxon>
        <taxon>Carpediemonas</taxon>
    </lineage>
</organism>
<reference evidence="2" key="1">
    <citation type="submission" date="2021-05" db="EMBL/GenBank/DDBJ databases">
        <title>A free-living protist that lacks canonical eukaryotic 1 DNA replication and segregation systems.</title>
        <authorList>
            <person name="Salas-Leiva D.E."/>
            <person name="Tromer E.C."/>
            <person name="Curtis B.A."/>
            <person name="Jerlstrom-Hultqvist J."/>
            <person name="Kolisko M."/>
            <person name="Yi Z."/>
            <person name="Salas-Leiva J.S."/>
            <person name="Gallot-Lavallee L."/>
            <person name="Kops G.J.P.L."/>
            <person name="Archibald J.M."/>
            <person name="Simpson A.G.B."/>
            <person name="Roger A.J."/>
        </authorList>
    </citation>
    <scope>NUCLEOTIDE SEQUENCE</scope>
    <source>
        <strain evidence="2">BICM</strain>
    </source>
</reference>